<dbReference type="STRING" id="75743.A0A401PIL4"/>
<dbReference type="FunFam" id="3.40.50.410:FF:000159">
    <property type="entry name" value="Calcium voltage-gated channel auxiliary subunit alpha2delta 2"/>
    <property type="match status" value="1"/>
</dbReference>
<sequence length="145" mass="16091">MMIIVDVSGSVSGLTLKLMKTSVIEMLDTLSDDDYINVASFNDEAIPVACFKRLVQANVRNKNVLKDAVQEMVAKGVTDYKSGFNYAFDQLLNTTTIRANCNKMIMMFTDGGEDRAQDVFERHNWPNKTVGNCASLATFFAISTN</sequence>
<evidence type="ECO:0000259" key="2">
    <source>
        <dbReference type="PROSITE" id="PS50234"/>
    </source>
</evidence>
<comment type="similarity">
    <text evidence="1">Belongs to the calcium channel subunit alpha-2/delta family.</text>
</comment>
<evidence type="ECO:0000256" key="1">
    <source>
        <dbReference type="ARBA" id="ARBA00007060"/>
    </source>
</evidence>
<evidence type="ECO:0000313" key="3">
    <source>
        <dbReference type="EMBL" id="GCB72973.1"/>
    </source>
</evidence>
<accession>A0A401PIL4</accession>
<dbReference type="Gene3D" id="3.40.50.410">
    <property type="entry name" value="von Willebrand factor, type A domain"/>
    <property type="match status" value="1"/>
</dbReference>
<organism evidence="3 4">
    <name type="scientific">Scyliorhinus torazame</name>
    <name type="common">Cloudy catshark</name>
    <name type="synonym">Catulus torazame</name>
    <dbReference type="NCBI Taxonomy" id="75743"/>
    <lineage>
        <taxon>Eukaryota</taxon>
        <taxon>Metazoa</taxon>
        <taxon>Chordata</taxon>
        <taxon>Craniata</taxon>
        <taxon>Vertebrata</taxon>
        <taxon>Chondrichthyes</taxon>
        <taxon>Elasmobranchii</taxon>
        <taxon>Galeomorphii</taxon>
        <taxon>Galeoidea</taxon>
        <taxon>Carcharhiniformes</taxon>
        <taxon>Scyliorhinidae</taxon>
        <taxon>Scyliorhinus</taxon>
    </lineage>
</organism>
<dbReference type="AlphaFoldDB" id="A0A401PIL4"/>
<reference evidence="3 4" key="1">
    <citation type="journal article" date="2018" name="Nat. Ecol. Evol.">
        <title>Shark genomes provide insights into elasmobranch evolution and the origin of vertebrates.</title>
        <authorList>
            <person name="Hara Y"/>
            <person name="Yamaguchi K"/>
            <person name="Onimaru K"/>
            <person name="Kadota M"/>
            <person name="Koyanagi M"/>
            <person name="Keeley SD"/>
            <person name="Tatsumi K"/>
            <person name="Tanaka K"/>
            <person name="Motone F"/>
            <person name="Kageyama Y"/>
            <person name="Nozu R"/>
            <person name="Adachi N"/>
            <person name="Nishimura O"/>
            <person name="Nakagawa R"/>
            <person name="Tanegashima C"/>
            <person name="Kiyatake I"/>
            <person name="Matsumoto R"/>
            <person name="Murakumo K"/>
            <person name="Nishida K"/>
            <person name="Terakita A"/>
            <person name="Kuratani S"/>
            <person name="Sato K"/>
            <person name="Hyodo S Kuraku.S."/>
        </authorList>
    </citation>
    <scope>NUCLEOTIDE SEQUENCE [LARGE SCALE GENOMIC DNA]</scope>
</reference>
<dbReference type="PANTHER" id="PTHR10166:SF7">
    <property type="entry name" value="VOLTAGE-DEPENDENT CALCIUM CHANNEL SUBUNIT ALPHA-2_DELTA-2"/>
    <property type="match status" value="1"/>
</dbReference>
<comment type="caution">
    <text evidence="3">The sequence shown here is derived from an EMBL/GenBank/DDBJ whole genome shotgun (WGS) entry which is preliminary data.</text>
</comment>
<dbReference type="InterPro" id="IPR002035">
    <property type="entry name" value="VWF_A"/>
</dbReference>
<protein>
    <recommendedName>
        <fullName evidence="2">VWFA domain-containing protein</fullName>
    </recommendedName>
</protein>
<dbReference type="InterPro" id="IPR051173">
    <property type="entry name" value="Ca_channel_alpha-2/delta"/>
</dbReference>
<dbReference type="OrthoDB" id="10054666at2759"/>
<dbReference type="GO" id="GO:0005245">
    <property type="term" value="F:voltage-gated calcium channel activity"/>
    <property type="evidence" value="ECO:0007669"/>
    <property type="project" value="TreeGrafter"/>
</dbReference>
<dbReference type="PROSITE" id="PS50234">
    <property type="entry name" value="VWFA"/>
    <property type="match status" value="1"/>
</dbReference>
<keyword evidence="4" id="KW-1185">Reference proteome</keyword>
<evidence type="ECO:0000313" key="4">
    <source>
        <dbReference type="Proteomes" id="UP000288216"/>
    </source>
</evidence>
<dbReference type="GO" id="GO:0005891">
    <property type="term" value="C:voltage-gated calcium channel complex"/>
    <property type="evidence" value="ECO:0007669"/>
    <property type="project" value="TreeGrafter"/>
</dbReference>
<dbReference type="Pfam" id="PF00092">
    <property type="entry name" value="VWA"/>
    <property type="match status" value="1"/>
</dbReference>
<name>A0A401PIL4_SCYTO</name>
<proteinExistence type="inferred from homology"/>
<feature type="domain" description="VWFA" evidence="2">
    <location>
        <begin position="1"/>
        <end position="145"/>
    </location>
</feature>
<dbReference type="InterPro" id="IPR036465">
    <property type="entry name" value="vWFA_dom_sf"/>
</dbReference>
<dbReference type="SUPFAM" id="SSF53300">
    <property type="entry name" value="vWA-like"/>
    <property type="match status" value="1"/>
</dbReference>
<dbReference type="EMBL" id="BFAA01002227">
    <property type="protein sequence ID" value="GCB72973.1"/>
    <property type="molecule type" value="Genomic_DNA"/>
</dbReference>
<gene>
    <name evidence="3" type="ORF">scyTo_0006563</name>
</gene>
<dbReference type="PANTHER" id="PTHR10166">
    <property type="entry name" value="VOLTAGE-DEPENDENT CALCIUM CHANNEL SUBUNIT ALPHA-2/DELTA-RELATED"/>
    <property type="match status" value="1"/>
</dbReference>
<dbReference type="Proteomes" id="UP000288216">
    <property type="component" value="Unassembled WGS sequence"/>
</dbReference>